<dbReference type="EMBL" id="CALSDN010000003">
    <property type="protein sequence ID" value="CAH6720412.1"/>
    <property type="molecule type" value="Genomic_DNA"/>
</dbReference>
<organism evidence="1 2">
    <name type="scientific">[Candida] jaroonii</name>
    <dbReference type="NCBI Taxonomy" id="467808"/>
    <lineage>
        <taxon>Eukaryota</taxon>
        <taxon>Fungi</taxon>
        <taxon>Dikarya</taxon>
        <taxon>Ascomycota</taxon>
        <taxon>Saccharomycotina</taxon>
        <taxon>Pichiomycetes</taxon>
        <taxon>Debaryomycetaceae</taxon>
        <taxon>Yamadazyma</taxon>
    </lineage>
</organism>
<sequence>MTKETLGLGFDYEESTNGLFEPRDFELLDGTLESKLSDGVHSFFSHQTTMAIREKVDRWFRSLYIHVRANVWVTELYSGTAFADDTLEETACENDSDKIQFQAELITRSTLQQYSKDIEPPLLATYHPTNYDHLFTEELFLKGPSDEYLESASEFFQ</sequence>
<reference evidence="1" key="1">
    <citation type="submission" date="2022-06" db="EMBL/GenBank/DDBJ databases">
        <authorList>
            <person name="Legras J.-L."/>
            <person name="Devillers H."/>
            <person name="Grondin C."/>
        </authorList>
    </citation>
    <scope>NUCLEOTIDE SEQUENCE</scope>
    <source>
        <strain evidence="1">CLIB 1444</strain>
    </source>
</reference>
<proteinExistence type="predicted"/>
<protein>
    <submittedName>
        <fullName evidence="1">Uncharacterized protein</fullName>
    </submittedName>
</protein>
<dbReference type="Proteomes" id="UP001152531">
    <property type="component" value="Unassembled WGS sequence"/>
</dbReference>
<keyword evidence="2" id="KW-1185">Reference proteome</keyword>
<evidence type="ECO:0000313" key="1">
    <source>
        <dbReference type="EMBL" id="CAH6720412.1"/>
    </source>
</evidence>
<gene>
    <name evidence="1" type="ORF">CLIB1444_03S11320</name>
</gene>
<evidence type="ECO:0000313" key="2">
    <source>
        <dbReference type="Proteomes" id="UP001152531"/>
    </source>
</evidence>
<comment type="caution">
    <text evidence="1">The sequence shown here is derived from an EMBL/GenBank/DDBJ whole genome shotgun (WGS) entry which is preliminary data.</text>
</comment>
<name>A0ACA9Y7L0_9ASCO</name>
<accession>A0ACA9Y7L0</accession>